<dbReference type="InterPro" id="IPR013103">
    <property type="entry name" value="RVT_2"/>
</dbReference>
<evidence type="ECO:0000313" key="2">
    <source>
        <dbReference type="EMBL" id="KAG8091986.1"/>
    </source>
</evidence>
<name>A0A8J5WNM6_ZIZPA</name>
<reference evidence="2" key="1">
    <citation type="journal article" date="2021" name="bioRxiv">
        <title>Whole Genome Assembly and Annotation of Northern Wild Rice, Zizania palustris L., Supports a Whole Genome Duplication in the Zizania Genus.</title>
        <authorList>
            <person name="Haas M."/>
            <person name="Kono T."/>
            <person name="Macchietto M."/>
            <person name="Millas R."/>
            <person name="McGilp L."/>
            <person name="Shao M."/>
            <person name="Duquette J."/>
            <person name="Hirsch C.N."/>
            <person name="Kimball J."/>
        </authorList>
    </citation>
    <scope>NUCLEOTIDE SEQUENCE</scope>
    <source>
        <tissue evidence="2">Fresh leaf tissue</tissue>
    </source>
</reference>
<organism evidence="2 3">
    <name type="scientific">Zizania palustris</name>
    <name type="common">Northern wild rice</name>
    <dbReference type="NCBI Taxonomy" id="103762"/>
    <lineage>
        <taxon>Eukaryota</taxon>
        <taxon>Viridiplantae</taxon>
        <taxon>Streptophyta</taxon>
        <taxon>Embryophyta</taxon>
        <taxon>Tracheophyta</taxon>
        <taxon>Spermatophyta</taxon>
        <taxon>Magnoliopsida</taxon>
        <taxon>Liliopsida</taxon>
        <taxon>Poales</taxon>
        <taxon>Poaceae</taxon>
        <taxon>BOP clade</taxon>
        <taxon>Oryzoideae</taxon>
        <taxon>Oryzeae</taxon>
        <taxon>Zizaniinae</taxon>
        <taxon>Zizania</taxon>
    </lineage>
</organism>
<accession>A0A8J5WNM6</accession>
<dbReference type="EMBL" id="JAAALK010000080">
    <property type="protein sequence ID" value="KAG8091986.1"/>
    <property type="molecule type" value="Genomic_DNA"/>
</dbReference>
<dbReference type="Pfam" id="PF07727">
    <property type="entry name" value="RVT_2"/>
    <property type="match status" value="1"/>
</dbReference>
<dbReference type="AlphaFoldDB" id="A0A8J5WNM6"/>
<evidence type="ECO:0000313" key="3">
    <source>
        <dbReference type="Proteomes" id="UP000729402"/>
    </source>
</evidence>
<feature type="domain" description="Reverse transcriptase Ty1/copia-type" evidence="1">
    <location>
        <begin position="74"/>
        <end position="157"/>
    </location>
</feature>
<dbReference type="OrthoDB" id="1930494at2759"/>
<protein>
    <recommendedName>
        <fullName evidence="1">Reverse transcriptase Ty1/copia-type domain-containing protein</fullName>
    </recommendedName>
</protein>
<gene>
    <name evidence="2" type="ORF">GUJ93_ZPchr0012g21914</name>
</gene>
<comment type="caution">
    <text evidence="2">The sequence shown here is derived from an EMBL/GenBank/DDBJ whole genome shotgun (WGS) entry which is preliminary data.</text>
</comment>
<reference evidence="2" key="2">
    <citation type="submission" date="2021-02" db="EMBL/GenBank/DDBJ databases">
        <authorList>
            <person name="Kimball J.A."/>
            <person name="Haas M.W."/>
            <person name="Macchietto M."/>
            <person name="Kono T."/>
            <person name="Duquette J."/>
            <person name="Shao M."/>
        </authorList>
    </citation>
    <scope>NUCLEOTIDE SEQUENCE</scope>
    <source>
        <tissue evidence="2">Fresh leaf tissue</tissue>
    </source>
</reference>
<keyword evidence="3" id="KW-1185">Reference proteome</keyword>
<sequence>MTTRLRNNIVQVKEFKDGIVRYPQNARGFTFSVTDTNPTMALAAVTEPTSLEQALTDPGWKKAMDEEYSTLMRNHTWDLVPPRKGVNLIDSRWVYKVKKKVDGSVERLKARLVAKGSKQRFGIDYFDTYSPVVKPTTIRIILSLAISQGWTMRQIDI</sequence>
<evidence type="ECO:0000259" key="1">
    <source>
        <dbReference type="Pfam" id="PF07727"/>
    </source>
</evidence>
<dbReference type="Proteomes" id="UP000729402">
    <property type="component" value="Unassembled WGS sequence"/>
</dbReference>
<proteinExistence type="predicted"/>